<dbReference type="PANTHER" id="PTHR42693:SF42">
    <property type="entry name" value="ARYLSULFATASE G"/>
    <property type="match status" value="1"/>
</dbReference>
<keyword evidence="3" id="KW-0479">Metal-binding</keyword>
<keyword evidence="6" id="KW-0106">Calcium</keyword>
<dbReference type="Gene3D" id="3.30.1120.10">
    <property type="match status" value="1"/>
</dbReference>
<keyword evidence="5 8" id="KW-0378">Hydrolase</keyword>
<dbReference type="OrthoDB" id="9783154at2"/>
<dbReference type="Pfam" id="PF00884">
    <property type="entry name" value="Sulfatase"/>
    <property type="match status" value="1"/>
</dbReference>
<evidence type="ECO:0000256" key="1">
    <source>
        <dbReference type="ARBA" id="ARBA00001913"/>
    </source>
</evidence>
<accession>A0A5C6FJX4</accession>
<evidence type="ECO:0000256" key="4">
    <source>
        <dbReference type="ARBA" id="ARBA00022729"/>
    </source>
</evidence>
<dbReference type="InterPro" id="IPR017850">
    <property type="entry name" value="Alkaline_phosphatase_core_sf"/>
</dbReference>
<evidence type="ECO:0000313" key="9">
    <source>
        <dbReference type="Proteomes" id="UP000316476"/>
    </source>
</evidence>
<gene>
    <name evidence="8" type="primary">atsA_71</name>
    <name evidence="8" type="ORF">V7x_34070</name>
</gene>
<dbReference type="EMBL" id="SJPZ01000002">
    <property type="protein sequence ID" value="TWU61719.1"/>
    <property type="molecule type" value="Genomic_DNA"/>
</dbReference>
<evidence type="ECO:0000256" key="5">
    <source>
        <dbReference type="ARBA" id="ARBA00022801"/>
    </source>
</evidence>
<comment type="caution">
    <text evidence="8">The sequence shown here is derived from an EMBL/GenBank/DDBJ whole genome shotgun (WGS) entry which is preliminary data.</text>
</comment>
<evidence type="ECO:0000256" key="3">
    <source>
        <dbReference type="ARBA" id="ARBA00022723"/>
    </source>
</evidence>
<evidence type="ECO:0000259" key="7">
    <source>
        <dbReference type="Pfam" id="PF00884"/>
    </source>
</evidence>
<reference evidence="8 9" key="1">
    <citation type="submission" date="2019-02" db="EMBL/GenBank/DDBJ databases">
        <title>Deep-cultivation of Planctomycetes and their phenomic and genomic characterization uncovers novel biology.</title>
        <authorList>
            <person name="Wiegand S."/>
            <person name="Jogler M."/>
            <person name="Boedeker C."/>
            <person name="Pinto D."/>
            <person name="Vollmers J."/>
            <person name="Rivas-Marin E."/>
            <person name="Kohn T."/>
            <person name="Peeters S.H."/>
            <person name="Heuer A."/>
            <person name="Rast P."/>
            <person name="Oberbeckmann S."/>
            <person name="Bunk B."/>
            <person name="Jeske O."/>
            <person name="Meyerdierks A."/>
            <person name="Storesund J.E."/>
            <person name="Kallscheuer N."/>
            <person name="Luecker S."/>
            <person name="Lage O.M."/>
            <person name="Pohl T."/>
            <person name="Merkel B.J."/>
            <person name="Hornburger P."/>
            <person name="Mueller R.-W."/>
            <person name="Bruemmer F."/>
            <person name="Labrenz M."/>
            <person name="Spormann A.M."/>
            <person name="Op Den Camp H."/>
            <person name="Overmann J."/>
            <person name="Amann R."/>
            <person name="Jetten M.S.M."/>
            <person name="Mascher T."/>
            <person name="Medema M.H."/>
            <person name="Devos D.P."/>
            <person name="Kaster A.-K."/>
            <person name="Ovreas L."/>
            <person name="Rohde M."/>
            <person name="Galperin M.Y."/>
            <person name="Jogler C."/>
        </authorList>
    </citation>
    <scope>NUCLEOTIDE SEQUENCE [LARGE SCALE GENOMIC DNA]</scope>
    <source>
        <strain evidence="8 9">V7</strain>
    </source>
</reference>
<protein>
    <submittedName>
        <fullName evidence="8">Arylsulfatase</fullName>
        <ecNumber evidence="8">3.1.6.1</ecNumber>
    </submittedName>
</protein>
<dbReference type="AlphaFoldDB" id="A0A5C6FJX4"/>
<dbReference type="Gene3D" id="3.40.720.10">
    <property type="entry name" value="Alkaline Phosphatase, subunit A"/>
    <property type="match status" value="1"/>
</dbReference>
<dbReference type="InterPro" id="IPR000917">
    <property type="entry name" value="Sulfatase_N"/>
</dbReference>
<dbReference type="InterPro" id="IPR024607">
    <property type="entry name" value="Sulfatase_CS"/>
</dbReference>
<evidence type="ECO:0000256" key="2">
    <source>
        <dbReference type="ARBA" id="ARBA00008779"/>
    </source>
</evidence>
<organism evidence="8 9">
    <name type="scientific">Crateriforma conspicua</name>
    <dbReference type="NCBI Taxonomy" id="2527996"/>
    <lineage>
        <taxon>Bacteria</taxon>
        <taxon>Pseudomonadati</taxon>
        <taxon>Planctomycetota</taxon>
        <taxon>Planctomycetia</taxon>
        <taxon>Planctomycetales</taxon>
        <taxon>Planctomycetaceae</taxon>
        <taxon>Crateriforma</taxon>
    </lineage>
</organism>
<sequence>MPLLPVNRFRCDAAGELIGVVRFRLWKDLCLMRMLGIFCLLVVATVTMENRVVAKDRPNIIVFLVDDMGWTDSSVYGSTFYETPNLSRLAGQGMRMTQAYAQPLCSPSRAALLTGKYPARIGMHQAITGQSKPNPIVPAAANPRQGVVWPQSRSHLPLAERTIAEVLREVGYQTCFLGKWHLGASPRFWPQQQGFETVIGVGGAGPSGGYFAPNNIPALQPGPDGEYICERLTDEACSLISRRGEDPLFLYLSHFNVHSPYEAPAEQIERFAAKMDPENKHQNPVMAAMLYAMDQSLGKIMKRLDDEGIADDTWLFFLSDNGGIHWHNMKGQYAQRYPVPVTSNAPLRGGKACFYEGGVRVPMVVRKPGKIAAGSVCDVPVHMIDLYPTICQIAGADVSREPSVDGVSLLPILTENGSLDRSRLFCHFPRSKTLAGTVGGSFVRDGDFKLIRLWFGGDKGMHAYELYNLKQDVGEQSNLAEQMPQKVAEMAEVLDGWLDMTGALLPHPNPSSKR</sequence>
<comment type="cofactor">
    <cofactor evidence="1">
        <name>Ca(2+)</name>
        <dbReference type="ChEBI" id="CHEBI:29108"/>
    </cofactor>
</comment>
<evidence type="ECO:0000313" key="8">
    <source>
        <dbReference type="EMBL" id="TWU61719.1"/>
    </source>
</evidence>
<keyword evidence="4" id="KW-0732">Signal</keyword>
<proteinExistence type="inferred from homology"/>
<comment type="similarity">
    <text evidence="2">Belongs to the sulfatase family.</text>
</comment>
<dbReference type="PROSITE" id="PS00523">
    <property type="entry name" value="SULFATASE_1"/>
    <property type="match status" value="1"/>
</dbReference>
<name>A0A5C6FJX4_9PLAN</name>
<dbReference type="SUPFAM" id="SSF53649">
    <property type="entry name" value="Alkaline phosphatase-like"/>
    <property type="match status" value="1"/>
</dbReference>
<dbReference type="GO" id="GO:0004065">
    <property type="term" value="F:arylsulfatase activity"/>
    <property type="evidence" value="ECO:0007669"/>
    <property type="project" value="UniProtKB-EC"/>
</dbReference>
<dbReference type="PANTHER" id="PTHR42693">
    <property type="entry name" value="ARYLSULFATASE FAMILY MEMBER"/>
    <property type="match status" value="1"/>
</dbReference>
<dbReference type="Proteomes" id="UP000316476">
    <property type="component" value="Unassembled WGS sequence"/>
</dbReference>
<feature type="domain" description="Sulfatase N-terminal" evidence="7">
    <location>
        <begin position="58"/>
        <end position="395"/>
    </location>
</feature>
<dbReference type="CDD" id="cd16144">
    <property type="entry name" value="ARS_like"/>
    <property type="match status" value="1"/>
</dbReference>
<dbReference type="GO" id="GO:0046872">
    <property type="term" value="F:metal ion binding"/>
    <property type="evidence" value="ECO:0007669"/>
    <property type="project" value="UniProtKB-KW"/>
</dbReference>
<evidence type="ECO:0000256" key="6">
    <source>
        <dbReference type="ARBA" id="ARBA00022837"/>
    </source>
</evidence>
<dbReference type="InterPro" id="IPR050738">
    <property type="entry name" value="Sulfatase"/>
</dbReference>
<dbReference type="EC" id="3.1.6.1" evidence="8"/>